<dbReference type="FunFam" id="3.40.50.720:FF:000924">
    <property type="entry name" value="GDP-mannose 4,6 dehydratase"/>
    <property type="match status" value="1"/>
</dbReference>
<comment type="function">
    <text evidence="7">Catalyzes the conversion of GDP-D-mannose to GDP-4-dehydro-6-deoxy-D-mannose.</text>
</comment>
<dbReference type="PANTHER" id="PTHR43715">
    <property type="entry name" value="GDP-MANNOSE 4,6-DEHYDRATASE"/>
    <property type="match status" value="1"/>
</dbReference>
<evidence type="ECO:0000256" key="5">
    <source>
        <dbReference type="ARBA" id="ARBA00022458"/>
    </source>
</evidence>
<reference evidence="9 10" key="1">
    <citation type="journal article" date="2018" name="Arch. Microbiol.">
        <title>New insights into the metabolic potential of the phototrophic purple bacterium Rhodopila globiformis DSM 161(T) from its draft genome sequence and evidence for a vanadium-dependent nitrogenase.</title>
        <authorList>
            <person name="Imhoff J.F."/>
            <person name="Rahn T."/>
            <person name="Kunzel S."/>
            <person name="Neulinger S.C."/>
        </authorList>
    </citation>
    <scope>NUCLEOTIDE SEQUENCE [LARGE SCALE GENOMIC DNA]</scope>
    <source>
        <strain evidence="9 10">DSM 16996</strain>
    </source>
</reference>
<evidence type="ECO:0000313" key="10">
    <source>
        <dbReference type="Proteomes" id="UP000239089"/>
    </source>
</evidence>
<evidence type="ECO:0000256" key="1">
    <source>
        <dbReference type="ARBA" id="ARBA00000188"/>
    </source>
</evidence>
<comment type="similarity">
    <text evidence="3">Belongs to the NAD(P)-dependent epimerase/dehydratase family. GDP-mannose 4,6-dehydratase subfamily.</text>
</comment>
<comment type="catalytic activity">
    <reaction evidence="1">
        <text>GDP-alpha-D-mannose = GDP-4-dehydro-alpha-D-rhamnose + H2O</text>
        <dbReference type="Rhea" id="RHEA:23820"/>
        <dbReference type="ChEBI" id="CHEBI:15377"/>
        <dbReference type="ChEBI" id="CHEBI:57527"/>
        <dbReference type="ChEBI" id="CHEBI:57964"/>
        <dbReference type="EC" id="4.2.1.47"/>
    </reaction>
</comment>
<dbReference type="EMBL" id="NHSJ01000040">
    <property type="protein sequence ID" value="PPQ32330.1"/>
    <property type="molecule type" value="Genomic_DNA"/>
</dbReference>
<evidence type="ECO:0000259" key="8">
    <source>
        <dbReference type="Pfam" id="PF16363"/>
    </source>
</evidence>
<organism evidence="9 10">
    <name type="scientific">Rhodoblastus sphagnicola</name>
    <dbReference type="NCBI Taxonomy" id="333368"/>
    <lineage>
        <taxon>Bacteria</taxon>
        <taxon>Pseudomonadati</taxon>
        <taxon>Pseudomonadota</taxon>
        <taxon>Alphaproteobacteria</taxon>
        <taxon>Hyphomicrobiales</taxon>
        <taxon>Rhodoblastaceae</taxon>
        <taxon>Rhodoblastus</taxon>
    </lineage>
</organism>
<dbReference type="EC" id="4.2.1.47" evidence="4"/>
<evidence type="ECO:0000256" key="3">
    <source>
        <dbReference type="ARBA" id="ARBA00009263"/>
    </source>
</evidence>
<accession>A0A2S6NCH8</accession>
<feature type="domain" description="NAD(P)-binding" evidence="8">
    <location>
        <begin position="5"/>
        <end position="303"/>
    </location>
</feature>
<evidence type="ECO:0000256" key="7">
    <source>
        <dbReference type="ARBA" id="ARBA00059383"/>
    </source>
</evidence>
<keyword evidence="10" id="KW-1185">Reference proteome</keyword>
<dbReference type="Gene3D" id="3.40.50.720">
    <property type="entry name" value="NAD(P)-binding Rossmann-like Domain"/>
    <property type="match status" value="1"/>
</dbReference>
<evidence type="ECO:0000256" key="2">
    <source>
        <dbReference type="ARBA" id="ARBA00001937"/>
    </source>
</evidence>
<dbReference type="CDD" id="cd05260">
    <property type="entry name" value="GDP_MD_SDR_e"/>
    <property type="match status" value="1"/>
</dbReference>
<dbReference type="InterPro" id="IPR006368">
    <property type="entry name" value="GDP_Man_deHydtase"/>
</dbReference>
<gene>
    <name evidence="9" type="ORF">CCR94_05840</name>
</gene>
<keyword evidence="6" id="KW-0456">Lyase</keyword>
<protein>
    <recommendedName>
        <fullName evidence="4">GDP-mannose 4,6-dehydratase</fullName>
        <ecNumber evidence="4">4.2.1.47</ecNumber>
    </recommendedName>
</protein>
<dbReference type="Pfam" id="PF16363">
    <property type="entry name" value="GDP_Man_Dehyd"/>
    <property type="match status" value="1"/>
</dbReference>
<keyword evidence="5" id="KW-0536">Nodulation</keyword>
<dbReference type="GO" id="GO:0008446">
    <property type="term" value="F:GDP-mannose 4,6-dehydratase activity"/>
    <property type="evidence" value="ECO:0007669"/>
    <property type="project" value="UniProtKB-EC"/>
</dbReference>
<comment type="cofactor">
    <cofactor evidence="2">
        <name>NADP(+)</name>
        <dbReference type="ChEBI" id="CHEBI:58349"/>
    </cofactor>
</comment>
<evidence type="ECO:0000256" key="6">
    <source>
        <dbReference type="ARBA" id="ARBA00023239"/>
    </source>
</evidence>
<dbReference type="InterPro" id="IPR036291">
    <property type="entry name" value="NAD(P)-bd_dom_sf"/>
</dbReference>
<sequence>MKRALVIGALGQDGAYLTDLLLGERYEVFGATHRTTVSDADYRGRLLHLDLTSFDAIRAVLAQLQPDEVYNLAARASSAQLFDDAIQSGDINGLAVARMLEAIHQVSPRSRFCQASSSEIFAAASETPQTETTPVSPCNAYGAAKVYAMHMVRAYRDQKNLFACSAILYNHESPLRPAHFVTRKVAQAVARIARGSGEILHLGPADHRRDWGHARDHVRALHLMLQTENAEDFIVATGVTHSVAELCEAAFAVVGLDFRRHVVFADLPERRAETRELRGDPAKARRLLGWSATTSFQDLIREMVEAELAATTGAG</sequence>
<dbReference type="InterPro" id="IPR016040">
    <property type="entry name" value="NAD(P)-bd_dom"/>
</dbReference>
<proteinExistence type="inferred from homology"/>
<evidence type="ECO:0000256" key="4">
    <source>
        <dbReference type="ARBA" id="ARBA00011989"/>
    </source>
</evidence>
<dbReference type="PANTHER" id="PTHR43715:SF1">
    <property type="entry name" value="GDP-MANNOSE 4,6 DEHYDRATASE"/>
    <property type="match status" value="1"/>
</dbReference>
<comment type="caution">
    <text evidence="9">The sequence shown here is derived from an EMBL/GenBank/DDBJ whole genome shotgun (WGS) entry which is preliminary data.</text>
</comment>
<dbReference type="AlphaFoldDB" id="A0A2S6NCH8"/>
<dbReference type="OrthoDB" id="9779041at2"/>
<dbReference type="RefSeq" id="WP_104506948.1">
    <property type="nucleotide sequence ID" value="NZ_JACIGC010000013.1"/>
</dbReference>
<dbReference type="SUPFAM" id="SSF51735">
    <property type="entry name" value="NAD(P)-binding Rossmann-fold domains"/>
    <property type="match status" value="1"/>
</dbReference>
<dbReference type="Proteomes" id="UP000239089">
    <property type="component" value="Unassembled WGS sequence"/>
</dbReference>
<evidence type="ECO:0000313" key="9">
    <source>
        <dbReference type="EMBL" id="PPQ32330.1"/>
    </source>
</evidence>
<dbReference type="GO" id="GO:0042351">
    <property type="term" value="P:'de novo' GDP-L-fucose biosynthetic process"/>
    <property type="evidence" value="ECO:0007669"/>
    <property type="project" value="TreeGrafter"/>
</dbReference>
<name>A0A2S6NCH8_9HYPH</name>
<dbReference type="Gene3D" id="3.90.25.10">
    <property type="entry name" value="UDP-galactose 4-epimerase, domain 1"/>
    <property type="match status" value="1"/>
</dbReference>